<evidence type="ECO:0000256" key="2">
    <source>
        <dbReference type="ARBA" id="ARBA00022448"/>
    </source>
</evidence>
<dbReference type="InterPro" id="IPR000515">
    <property type="entry name" value="MetI-like"/>
</dbReference>
<dbReference type="AlphaFoldDB" id="A0A4R8L4S4"/>
<feature type="region of interest" description="Disordered" evidence="8">
    <location>
        <begin position="1"/>
        <end position="33"/>
    </location>
</feature>
<feature type="transmembrane region" description="Helical" evidence="7">
    <location>
        <begin position="174"/>
        <end position="192"/>
    </location>
</feature>
<dbReference type="CDD" id="cd06261">
    <property type="entry name" value="TM_PBP2"/>
    <property type="match status" value="1"/>
</dbReference>
<evidence type="ECO:0000256" key="1">
    <source>
        <dbReference type="ARBA" id="ARBA00004651"/>
    </source>
</evidence>
<feature type="transmembrane region" description="Helical" evidence="7">
    <location>
        <begin position="277"/>
        <end position="300"/>
    </location>
</feature>
<dbReference type="SUPFAM" id="SSF161098">
    <property type="entry name" value="MetI-like"/>
    <property type="match status" value="1"/>
</dbReference>
<evidence type="ECO:0000256" key="4">
    <source>
        <dbReference type="ARBA" id="ARBA00022692"/>
    </source>
</evidence>
<dbReference type="EMBL" id="SORE01000040">
    <property type="protein sequence ID" value="TDY37285.1"/>
    <property type="molecule type" value="Genomic_DNA"/>
</dbReference>
<evidence type="ECO:0000313" key="10">
    <source>
        <dbReference type="EMBL" id="TDY37285.1"/>
    </source>
</evidence>
<dbReference type="GO" id="GO:0055085">
    <property type="term" value="P:transmembrane transport"/>
    <property type="evidence" value="ECO:0007669"/>
    <property type="project" value="InterPro"/>
</dbReference>
<feature type="transmembrane region" description="Helical" evidence="7">
    <location>
        <begin position="113"/>
        <end position="137"/>
    </location>
</feature>
<evidence type="ECO:0000259" key="9">
    <source>
        <dbReference type="PROSITE" id="PS50928"/>
    </source>
</evidence>
<dbReference type="OrthoDB" id="9805884at2"/>
<dbReference type="Gene3D" id="1.10.3720.10">
    <property type="entry name" value="MetI-like"/>
    <property type="match status" value="1"/>
</dbReference>
<feature type="transmembrane region" description="Helical" evidence="7">
    <location>
        <begin position="239"/>
        <end position="257"/>
    </location>
</feature>
<comment type="similarity">
    <text evidence="7">Belongs to the binding-protein-dependent transport system permease family.</text>
</comment>
<dbReference type="GO" id="GO:0005886">
    <property type="term" value="C:plasma membrane"/>
    <property type="evidence" value="ECO:0007669"/>
    <property type="project" value="UniProtKB-SubCell"/>
</dbReference>
<comment type="subcellular location">
    <subcellularLocation>
        <location evidence="1 7">Cell membrane</location>
        <topology evidence="1 7">Multi-pass membrane protein</topology>
    </subcellularLocation>
</comment>
<organism evidence="10 11">
    <name type="scientific">Paraburkholderia rhizosphaerae</name>
    <dbReference type="NCBI Taxonomy" id="480658"/>
    <lineage>
        <taxon>Bacteria</taxon>
        <taxon>Pseudomonadati</taxon>
        <taxon>Pseudomonadota</taxon>
        <taxon>Betaproteobacteria</taxon>
        <taxon>Burkholderiales</taxon>
        <taxon>Burkholderiaceae</taxon>
        <taxon>Paraburkholderia</taxon>
    </lineage>
</organism>
<proteinExistence type="inferred from homology"/>
<name>A0A4R8L4S4_9BURK</name>
<evidence type="ECO:0000256" key="3">
    <source>
        <dbReference type="ARBA" id="ARBA00022475"/>
    </source>
</evidence>
<keyword evidence="6 7" id="KW-0472">Membrane</keyword>
<keyword evidence="4 7" id="KW-0812">Transmembrane</keyword>
<evidence type="ECO:0000256" key="6">
    <source>
        <dbReference type="ARBA" id="ARBA00023136"/>
    </source>
</evidence>
<dbReference type="PANTHER" id="PTHR43386:SF25">
    <property type="entry name" value="PEPTIDE ABC TRANSPORTER PERMEASE PROTEIN"/>
    <property type="match status" value="1"/>
</dbReference>
<dbReference type="Pfam" id="PF00528">
    <property type="entry name" value="BPD_transp_1"/>
    <property type="match status" value="1"/>
</dbReference>
<gene>
    <name evidence="10" type="ORF">BX592_14034</name>
</gene>
<reference evidence="10 11" key="1">
    <citation type="submission" date="2019-03" db="EMBL/GenBank/DDBJ databases">
        <title>Genomic Encyclopedia of Type Strains, Phase III (KMG-III): the genomes of soil and plant-associated and newly described type strains.</title>
        <authorList>
            <person name="Whitman W."/>
        </authorList>
    </citation>
    <scope>NUCLEOTIDE SEQUENCE [LARGE SCALE GENOMIC DNA]</scope>
    <source>
        <strain evidence="10 11">LMG 29544</strain>
    </source>
</reference>
<keyword evidence="2 7" id="KW-0813">Transport</keyword>
<dbReference type="Proteomes" id="UP000295509">
    <property type="component" value="Unassembled WGS sequence"/>
</dbReference>
<dbReference type="PROSITE" id="PS50928">
    <property type="entry name" value="ABC_TM1"/>
    <property type="match status" value="1"/>
</dbReference>
<protein>
    <submittedName>
        <fullName evidence="10">Peptide/nickel transport system permease protein</fullName>
    </submittedName>
</protein>
<dbReference type="PANTHER" id="PTHR43386">
    <property type="entry name" value="OLIGOPEPTIDE TRANSPORT SYSTEM PERMEASE PROTEIN APPC"/>
    <property type="match status" value="1"/>
</dbReference>
<feature type="transmembrane region" description="Helical" evidence="7">
    <location>
        <begin position="43"/>
        <end position="71"/>
    </location>
</feature>
<keyword evidence="5 7" id="KW-1133">Transmembrane helix</keyword>
<feature type="transmembrane region" description="Helical" evidence="7">
    <location>
        <begin position="149"/>
        <end position="168"/>
    </location>
</feature>
<comment type="caution">
    <text evidence="10">The sequence shown here is derived from an EMBL/GenBank/DDBJ whole genome shotgun (WGS) entry which is preliminary data.</text>
</comment>
<accession>A0A4R8L4S4</accession>
<dbReference type="RefSeq" id="WP_134197228.1">
    <property type="nucleotide sequence ID" value="NZ_JBHLUW010000034.1"/>
</dbReference>
<feature type="compositionally biased region" description="Low complexity" evidence="8">
    <location>
        <begin position="1"/>
        <end position="25"/>
    </location>
</feature>
<dbReference type="InterPro" id="IPR025966">
    <property type="entry name" value="OppC_N"/>
</dbReference>
<evidence type="ECO:0000256" key="8">
    <source>
        <dbReference type="SAM" id="MobiDB-lite"/>
    </source>
</evidence>
<dbReference type="InterPro" id="IPR050366">
    <property type="entry name" value="BP-dependent_transpt_permease"/>
</dbReference>
<evidence type="ECO:0000313" key="11">
    <source>
        <dbReference type="Proteomes" id="UP000295509"/>
    </source>
</evidence>
<sequence length="309" mass="32429">MTSAAPGSPNAPNAPDASRNATPAPAAAPPPRAQEPRYERLRLLLLSPGFVIGVLIVLWWVACAIAGKWIAPHDAYASDPLNSLLPPDHTHWFGTDQLGRDVVSRVIVGARDILTIAPLATLVGTVAGTALGLIVGYFGGWVDHLIGRVIDAVLALPLVIVALLALAAVGASNVTVILVIGITFMPITARTVRAAVLAERHLDYVAAAQLRGEHAFYIMFAEILPNVLPPIVVEATVRLGYAIFSVATLSFLGFGIQPPSADWGLALSESYTLMAGGAWWTVVFDAAAIASLVVGVNLIADSVQGVFDR</sequence>
<evidence type="ECO:0000256" key="7">
    <source>
        <dbReference type="RuleBase" id="RU363032"/>
    </source>
</evidence>
<dbReference type="Pfam" id="PF12911">
    <property type="entry name" value="OppC_N"/>
    <property type="match status" value="1"/>
</dbReference>
<evidence type="ECO:0000256" key="5">
    <source>
        <dbReference type="ARBA" id="ARBA00022989"/>
    </source>
</evidence>
<dbReference type="InterPro" id="IPR035906">
    <property type="entry name" value="MetI-like_sf"/>
</dbReference>
<keyword evidence="3" id="KW-1003">Cell membrane</keyword>
<keyword evidence="11" id="KW-1185">Reference proteome</keyword>
<feature type="domain" description="ABC transmembrane type-1" evidence="9">
    <location>
        <begin position="110"/>
        <end position="300"/>
    </location>
</feature>